<evidence type="ECO:0000256" key="1">
    <source>
        <dbReference type="SAM" id="Phobius"/>
    </source>
</evidence>
<keyword evidence="3" id="KW-1185">Reference proteome</keyword>
<comment type="caution">
    <text evidence="2">The sequence shown here is derived from an EMBL/GenBank/DDBJ whole genome shotgun (WGS) entry which is preliminary data.</text>
</comment>
<dbReference type="EMBL" id="WOCE01000005">
    <property type="protein sequence ID" value="KAE9613860.1"/>
    <property type="molecule type" value="Genomic_DNA"/>
</dbReference>
<keyword evidence="1" id="KW-0812">Transmembrane</keyword>
<organism evidence="2 3">
    <name type="scientific">Lupinus albus</name>
    <name type="common">White lupine</name>
    <name type="synonym">Lupinus termis</name>
    <dbReference type="NCBI Taxonomy" id="3870"/>
    <lineage>
        <taxon>Eukaryota</taxon>
        <taxon>Viridiplantae</taxon>
        <taxon>Streptophyta</taxon>
        <taxon>Embryophyta</taxon>
        <taxon>Tracheophyta</taxon>
        <taxon>Spermatophyta</taxon>
        <taxon>Magnoliopsida</taxon>
        <taxon>eudicotyledons</taxon>
        <taxon>Gunneridae</taxon>
        <taxon>Pentapetalae</taxon>
        <taxon>rosids</taxon>
        <taxon>fabids</taxon>
        <taxon>Fabales</taxon>
        <taxon>Fabaceae</taxon>
        <taxon>Papilionoideae</taxon>
        <taxon>50 kb inversion clade</taxon>
        <taxon>genistoids sensu lato</taxon>
        <taxon>core genistoids</taxon>
        <taxon>Genisteae</taxon>
        <taxon>Lupinus</taxon>
    </lineage>
</organism>
<dbReference type="Proteomes" id="UP000447434">
    <property type="component" value="Chromosome 5"/>
</dbReference>
<feature type="transmembrane region" description="Helical" evidence="1">
    <location>
        <begin position="21"/>
        <end position="39"/>
    </location>
</feature>
<keyword evidence="1" id="KW-0472">Membrane</keyword>
<evidence type="ECO:0000313" key="2">
    <source>
        <dbReference type="EMBL" id="KAE9613860.1"/>
    </source>
</evidence>
<accession>A0A6A4QIT8</accession>
<protein>
    <submittedName>
        <fullName evidence="2">Uncharacterized protein</fullName>
    </submittedName>
</protein>
<evidence type="ECO:0000313" key="3">
    <source>
        <dbReference type="Proteomes" id="UP000447434"/>
    </source>
</evidence>
<proteinExistence type="predicted"/>
<sequence length="65" mass="7641">MSKLAHNYHFQILLDIKHMTTIFRFHLIVLHALGVHFGLNNNNFRGKLNYKINEHNTCSSTILSY</sequence>
<name>A0A6A4QIT8_LUPAL</name>
<gene>
    <name evidence="2" type="ORF">Lalb_Chr05g0221881</name>
</gene>
<dbReference type="AlphaFoldDB" id="A0A6A4QIT8"/>
<reference evidence="3" key="1">
    <citation type="journal article" date="2020" name="Nat. Commun.">
        <title>Genome sequence of the cluster root forming white lupin.</title>
        <authorList>
            <person name="Hufnagel B."/>
            <person name="Marques A."/>
            <person name="Soriano A."/>
            <person name="Marques L."/>
            <person name="Divol F."/>
            <person name="Doumas P."/>
            <person name="Sallet E."/>
            <person name="Mancinotti D."/>
            <person name="Carrere S."/>
            <person name="Marande W."/>
            <person name="Arribat S."/>
            <person name="Keller J."/>
            <person name="Huneau C."/>
            <person name="Blein T."/>
            <person name="Aime D."/>
            <person name="Laguerre M."/>
            <person name="Taylor J."/>
            <person name="Schubert V."/>
            <person name="Nelson M."/>
            <person name="Geu-Flores F."/>
            <person name="Crespi M."/>
            <person name="Gallardo-Guerrero K."/>
            <person name="Delaux P.-M."/>
            <person name="Salse J."/>
            <person name="Berges H."/>
            <person name="Guyot R."/>
            <person name="Gouzy J."/>
            <person name="Peret B."/>
        </authorList>
    </citation>
    <scope>NUCLEOTIDE SEQUENCE [LARGE SCALE GENOMIC DNA]</scope>
    <source>
        <strain evidence="3">cv. Amiga</strain>
    </source>
</reference>
<keyword evidence="1" id="KW-1133">Transmembrane helix</keyword>